<dbReference type="EMBL" id="PCTB01000002">
    <property type="protein sequence ID" value="PIP63177.1"/>
    <property type="molecule type" value="Genomic_DNA"/>
</dbReference>
<sequence length="72" mass="7518">MINKITKRVNINHQGSSLLSPAHGRVGVRATSLSFYSSVPPPSEKIAGGFQQAGKKEGGLGEGIFARLLSAP</sequence>
<dbReference type="Proteomes" id="UP000231021">
    <property type="component" value="Unassembled WGS sequence"/>
</dbReference>
<comment type="caution">
    <text evidence="1">The sequence shown here is derived from an EMBL/GenBank/DDBJ whole genome shotgun (WGS) entry which is preliminary data.</text>
</comment>
<evidence type="ECO:0000313" key="1">
    <source>
        <dbReference type="EMBL" id="PIP63177.1"/>
    </source>
</evidence>
<accession>A0A2H0BZS4</accession>
<dbReference type="AlphaFoldDB" id="A0A2H0BZS4"/>
<name>A0A2H0BZS4_9BACT</name>
<organism evidence="1 2">
    <name type="scientific">Candidatus Roizmanbacteria bacterium CG22_combo_CG10-13_8_21_14_all_35_9</name>
    <dbReference type="NCBI Taxonomy" id="1974861"/>
    <lineage>
        <taxon>Bacteria</taxon>
        <taxon>Candidatus Roizmaniibacteriota</taxon>
    </lineage>
</organism>
<reference evidence="1 2" key="1">
    <citation type="submission" date="2017-09" db="EMBL/GenBank/DDBJ databases">
        <title>Depth-based differentiation of microbial function through sediment-hosted aquifers and enrichment of novel symbionts in the deep terrestrial subsurface.</title>
        <authorList>
            <person name="Probst A.J."/>
            <person name="Ladd B."/>
            <person name="Jarett J.K."/>
            <person name="Geller-Mcgrath D.E."/>
            <person name="Sieber C.M."/>
            <person name="Emerson J.B."/>
            <person name="Anantharaman K."/>
            <person name="Thomas B.C."/>
            <person name="Malmstrom R."/>
            <person name="Stieglmeier M."/>
            <person name="Klingl A."/>
            <person name="Woyke T."/>
            <person name="Ryan C.M."/>
            <person name="Banfield J.F."/>
        </authorList>
    </citation>
    <scope>NUCLEOTIDE SEQUENCE [LARGE SCALE GENOMIC DNA]</scope>
    <source>
        <strain evidence="1">CG22_combo_CG10-13_8_21_14_all_35_9</strain>
    </source>
</reference>
<protein>
    <submittedName>
        <fullName evidence="1">Uncharacterized protein</fullName>
    </submittedName>
</protein>
<evidence type="ECO:0000313" key="2">
    <source>
        <dbReference type="Proteomes" id="UP000231021"/>
    </source>
</evidence>
<feature type="non-terminal residue" evidence="1">
    <location>
        <position position="72"/>
    </location>
</feature>
<proteinExistence type="predicted"/>
<gene>
    <name evidence="1" type="ORF">COW98_00065</name>
</gene>